<evidence type="ECO:0000256" key="3">
    <source>
        <dbReference type="ARBA" id="ARBA00022989"/>
    </source>
</evidence>
<proteinExistence type="predicted"/>
<evidence type="ECO:0000259" key="6">
    <source>
        <dbReference type="PROSITE" id="PS50262"/>
    </source>
</evidence>
<comment type="subcellular location">
    <subcellularLocation>
        <location evidence="1">Membrane</location>
    </subcellularLocation>
</comment>
<dbReference type="EMBL" id="CAJNOC010000716">
    <property type="protein sequence ID" value="CAF0795483.1"/>
    <property type="molecule type" value="Genomic_DNA"/>
</dbReference>
<evidence type="ECO:0000313" key="8">
    <source>
        <dbReference type="Proteomes" id="UP000663879"/>
    </source>
</evidence>
<dbReference type="Proteomes" id="UP000663879">
    <property type="component" value="Unassembled WGS sequence"/>
</dbReference>
<dbReference type="GO" id="GO:0004930">
    <property type="term" value="F:G protein-coupled receptor activity"/>
    <property type="evidence" value="ECO:0007669"/>
    <property type="project" value="InterPro"/>
</dbReference>
<dbReference type="AlphaFoldDB" id="A0A813SED1"/>
<accession>A0A813SED1</accession>
<dbReference type="PROSITE" id="PS50262">
    <property type="entry name" value="G_PROTEIN_RECEP_F1_2"/>
    <property type="match status" value="1"/>
</dbReference>
<dbReference type="Pfam" id="PF00001">
    <property type="entry name" value="7tm_1"/>
    <property type="match status" value="1"/>
</dbReference>
<keyword evidence="2 5" id="KW-0812">Transmembrane</keyword>
<evidence type="ECO:0000313" key="7">
    <source>
        <dbReference type="EMBL" id="CAF0795483.1"/>
    </source>
</evidence>
<feature type="domain" description="G-protein coupled receptors family 1 profile" evidence="6">
    <location>
        <begin position="35"/>
        <end position="296"/>
    </location>
</feature>
<feature type="transmembrane region" description="Helical" evidence="5">
    <location>
        <begin position="135"/>
        <end position="160"/>
    </location>
</feature>
<organism evidence="7 8">
    <name type="scientific">Brachionus calyciflorus</name>
    <dbReference type="NCBI Taxonomy" id="104777"/>
    <lineage>
        <taxon>Eukaryota</taxon>
        <taxon>Metazoa</taxon>
        <taxon>Spiralia</taxon>
        <taxon>Gnathifera</taxon>
        <taxon>Rotifera</taxon>
        <taxon>Eurotatoria</taxon>
        <taxon>Monogononta</taxon>
        <taxon>Pseudotrocha</taxon>
        <taxon>Ploima</taxon>
        <taxon>Brachionidae</taxon>
        <taxon>Brachionus</taxon>
    </lineage>
</organism>
<keyword evidence="8" id="KW-1185">Reference proteome</keyword>
<sequence length="346" mass="40554">MNITDDYGYIAWASKTGATVVYYLNILVFGPGILLNIIQILLFQMKKFNRTTMGFYFTINSVINILIIGYLMIYDIPMSQNIVIQLNSDWNCRIYLFLLRIFYQCSSWLNVAVTADRFLFVLFFNKFKFQNNRKILLMILFGILIVIVMVNTPNLLFYIVEVKSNSTQTSSRYCTAHPTVLLIRDIFAISIRTIIPFILMFFMNIVLIMKVRESKMKFKQSRNMNQEIRFSLTVIATTMIFLITYTPNVIWIALTNNFLNDQSIKQRQTYNAFLFLFEITSSIGYFVNYGMNIFVHFAFNSVFRKEVLRLLAQYLGIWAVKIKPENTANSSNNYRSNKSTNPLREK</sequence>
<feature type="transmembrane region" description="Helical" evidence="5">
    <location>
        <begin position="20"/>
        <end position="43"/>
    </location>
</feature>
<keyword evidence="3 5" id="KW-1133">Transmembrane helix</keyword>
<protein>
    <recommendedName>
        <fullName evidence="6">G-protein coupled receptors family 1 profile domain-containing protein</fullName>
    </recommendedName>
</protein>
<feature type="transmembrane region" description="Helical" evidence="5">
    <location>
        <begin position="55"/>
        <end position="74"/>
    </location>
</feature>
<keyword evidence="4 5" id="KW-0472">Membrane</keyword>
<dbReference type="OrthoDB" id="10489864at2759"/>
<name>A0A813SED1_9BILA</name>
<gene>
    <name evidence="7" type="ORF">OXX778_LOCUS6193</name>
</gene>
<reference evidence="7" key="1">
    <citation type="submission" date="2021-02" db="EMBL/GenBank/DDBJ databases">
        <authorList>
            <person name="Nowell W R."/>
        </authorList>
    </citation>
    <scope>NUCLEOTIDE SEQUENCE</scope>
    <source>
        <strain evidence="7">Ploen Becks lab</strain>
    </source>
</reference>
<dbReference type="SUPFAM" id="SSF81321">
    <property type="entry name" value="Family A G protein-coupled receptor-like"/>
    <property type="match status" value="1"/>
</dbReference>
<feature type="transmembrane region" description="Helical" evidence="5">
    <location>
        <begin position="274"/>
        <end position="299"/>
    </location>
</feature>
<evidence type="ECO:0000256" key="4">
    <source>
        <dbReference type="ARBA" id="ARBA00023136"/>
    </source>
</evidence>
<dbReference type="InterPro" id="IPR017452">
    <property type="entry name" value="GPCR_Rhodpsn_7TM"/>
</dbReference>
<dbReference type="InterPro" id="IPR052954">
    <property type="entry name" value="GPCR-Ligand_Int"/>
</dbReference>
<dbReference type="PANTHER" id="PTHR46641">
    <property type="entry name" value="FMRFAMIDE RECEPTOR-RELATED"/>
    <property type="match status" value="1"/>
</dbReference>
<evidence type="ECO:0000256" key="1">
    <source>
        <dbReference type="ARBA" id="ARBA00004370"/>
    </source>
</evidence>
<evidence type="ECO:0000256" key="2">
    <source>
        <dbReference type="ARBA" id="ARBA00022692"/>
    </source>
</evidence>
<dbReference type="Gene3D" id="1.20.1070.10">
    <property type="entry name" value="Rhodopsin 7-helix transmembrane proteins"/>
    <property type="match status" value="1"/>
</dbReference>
<dbReference type="PROSITE" id="PS00237">
    <property type="entry name" value="G_PROTEIN_RECEP_F1_1"/>
    <property type="match status" value="1"/>
</dbReference>
<feature type="transmembrane region" description="Helical" evidence="5">
    <location>
        <begin position="230"/>
        <end position="254"/>
    </location>
</feature>
<dbReference type="PANTHER" id="PTHR46641:SF2">
    <property type="entry name" value="FMRFAMIDE RECEPTOR"/>
    <property type="match status" value="1"/>
</dbReference>
<feature type="transmembrane region" description="Helical" evidence="5">
    <location>
        <begin position="186"/>
        <end position="209"/>
    </location>
</feature>
<dbReference type="GO" id="GO:0016020">
    <property type="term" value="C:membrane"/>
    <property type="evidence" value="ECO:0007669"/>
    <property type="project" value="UniProtKB-SubCell"/>
</dbReference>
<comment type="caution">
    <text evidence="7">The sequence shown here is derived from an EMBL/GenBank/DDBJ whole genome shotgun (WGS) entry which is preliminary data.</text>
</comment>
<evidence type="ECO:0000256" key="5">
    <source>
        <dbReference type="SAM" id="Phobius"/>
    </source>
</evidence>
<dbReference type="InterPro" id="IPR000276">
    <property type="entry name" value="GPCR_Rhodpsn"/>
</dbReference>